<name>A0ABS1J5F6_9BACL</name>
<accession>A0ABS1J5F6</accession>
<dbReference type="SUPFAM" id="SSF52266">
    <property type="entry name" value="SGNH hydrolase"/>
    <property type="match status" value="1"/>
</dbReference>
<organism evidence="2 3">
    <name type="scientific">Tumebacillus amylolyticus</name>
    <dbReference type="NCBI Taxonomy" id="2801339"/>
    <lineage>
        <taxon>Bacteria</taxon>
        <taxon>Bacillati</taxon>
        <taxon>Bacillota</taxon>
        <taxon>Bacilli</taxon>
        <taxon>Bacillales</taxon>
        <taxon>Alicyclobacillaceae</taxon>
        <taxon>Tumebacillus</taxon>
    </lineage>
</organism>
<feature type="signal peptide" evidence="1">
    <location>
        <begin position="1"/>
        <end position="22"/>
    </location>
</feature>
<dbReference type="InterPro" id="IPR036514">
    <property type="entry name" value="SGNH_hydro_sf"/>
</dbReference>
<dbReference type="GO" id="GO:0016787">
    <property type="term" value="F:hydrolase activity"/>
    <property type="evidence" value="ECO:0007669"/>
    <property type="project" value="UniProtKB-KW"/>
</dbReference>
<evidence type="ECO:0000313" key="3">
    <source>
        <dbReference type="Proteomes" id="UP000602284"/>
    </source>
</evidence>
<keyword evidence="1" id="KW-0732">Signal</keyword>
<dbReference type="Gene3D" id="3.40.50.1110">
    <property type="entry name" value="SGNH hydrolase"/>
    <property type="match status" value="1"/>
</dbReference>
<evidence type="ECO:0000313" key="2">
    <source>
        <dbReference type="EMBL" id="MBL0385481.1"/>
    </source>
</evidence>
<sequence>MKKLLAMCVGLCSTLLLVDLWAGTFAPETKETERLVLDDTFYEQNIQLDNAVAQLRATPSPKVIALGDSTMYGSVVYQNETIPYFLRQNLQRQMPHASVTNLAYPGARPADLYAMLKLIPDAHPDLVVVDVNVVFYSQRILQEGALANKTLKREFLYEPDVPKGVFADNRVEETLKTWLKDTNIGQYQTAINKQLFGLQPRQYVRDAVDALSPPKASAQPPANTATPENIIGVPWTSKTWGDQERATMERIYGKGLLVKEENDSVKMLIAFQEYAKEHGINVLYYLAPQNESLIGQFFSLGQLHDNQEFLREKLVRGSSWYLDLSREIPSNLFGDYDHMLREGNARVADRLADEIKAKGVLGR</sequence>
<keyword evidence="2" id="KW-0378">Hydrolase</keyword>
<comment type="caution">
    <text evidence="2">The sequence shown here is derived from an EMBL/GenBank/DDBJ whole genome shotgun (WGS) entry which is preliminary data.</text>
</comment>
<keyword evidence="3" id="KW-1185">Reference proteome</keyword>
<protein>
    <submittedName>
        <fullName evidence="2">SGNH/GDSL hydrolase family protein</fullName>
    </submittedName>
</protein>
<proteinExistence type="predicted"/>
<evidence type="ECO:0000256" key="1">
    <source>
        <dbReference type="SAM" id="SignalP"/>
    </source>
</evidence>
<dbReference type="Proteomes" id="UP000602284">
    <property type="component" value="Unassembled WGS sequence"/>
</dbReference>
<feature type="chain" id="PRO_5045401723" evidence="1">
    <location>
        <begin position="23"/>
        <end position="363"/>
    </location>
</feature>
<dbReference type="EMBL" id="JAEQNB010000001">
    <property type="protein sequence ID" value="MBL0385481.1"/>
    <property type="molecule type" value="Genomic_DNA"/>
</dbReference>
<gene>
    <name evidence="2" type="ORF">JJB07_02365</name>
</gene>
<reference evidence="2 3" key="1">
    <citation type="submission" date="2021-01" db="EMBL/GenBank/DDBJ databases">
        <title>Tumebacillus sp. strain ITR2 16S ribosomal RNA gene Genome sequencing and assembly.</title>
        <authorList>
            <person name="Kang M."/>
        </authorList>
    </citation>
    <scope>NUCLEOTIDE SEQUENCE [LARGE SCALE GENOMIC DNA]</scope>
    <source>
        <strain evidence="2 3">ITR2</strain>
    </source>
</reference>
<dbReference type="RefSeq" id="WP_201630785.1">
    <property type="nucleotide sequence ID" value="NZ_JAEQNB010000001.1"/>
</dbReference>